<evidence type="ECO:0000256" key="5">
    <source>
        <dbReference type="ARBA" id="ARBA00022679"/>
    </source>
</evidence>
<keyword evidence="5" id="KW-0808">Transferase</keyword>
<dbReference type="Proteomes" id="UP001651158">
    <property type="component" value="Unassembled WGS sequence"/>
</dbReference>
<keyword evidence="4" id="KW-0288">FMN</keyword>
<comment type="pathway">
    <text evidence="1">Cofactor biosynthesis; FMN biosynthesis; FMN from riboflavin (ATP route): step 1/1.</text>
</comment>
<keyword evidence="6" id="KW-0547">Nucleotide-binding</keyword>
<dbReference type="InterPro" id="IPR015865">
    <property type="entry name" value="Riboflavin_kinase_bac/euk"/>
</dbReference>
<sequence length="148" mass="16825">MNDDQCIFKTSGTVVKGFGRGSRELGIPTANLDDSVIENLPPSMSTGVYVGWAQVSDGNVYKMVMSLGWNPFYKNEKKSLEVHILHTFPEDFYGKQLTIVVLRYLRPELDFKSVDDLIRTIHNDISMAKEILDSPECLCYSKDEVFQH</sequence>
<dbReference type="Pfam" id="PF01687">
    <property type="entry name" value="Flavokinase"/>
    <property type="match status" value="1"/>
</dbReference>
<evidence type="ECO:0000259" key="8">
    <source>
        <dbReference type="SMART" id="SM00904"/>
    </source>
</evidence>
<accession>A0ABR4QC30</accession>
<feature type="domain" description="Riboflavin kinase" evidence="8">
    <location>
        <begin position="6"/>
        <end position="133"/>
    </location>
</feature>
<dbReference type="PANTHER" id="PTHR22749">
    <property type="entry name" value="RIBOFLAVIN KINASE/FMN ADENYLYLTRANSFERASE"/>
    <property type="match status" value="1"/>
</dbReference>
<keyword evidence="10" id="KW-1185">Reference proteome</keyword>
<evidence type="ECO:0000313" key="10">
    <source>
        <dbReference type="Proteomes" id="UP001651158"/>
    </source>
</evidence>
<dbReference type="PANTHER" id="PTHR22749:SF6">
    <property type="entry name" value="RIBOFLAVIN KINASE"/>
    <property type="match status" value="1"/>
</dbReference>
<name>A0ABR4QC30_9CEST</name>
<protein>
    <recommendedName>
        <fullName evidence="2">riboflavin kinase</fullName>
        <ecNumber evidence="2">2.7.1.26</ecNumber>
    </recommendedName>
</protein>
<gene>
    <name evidence="9" type="ORF">TcWFU_009395</name>
</gene>
<keyword evidence="7" id="KW-0067">ATP-binding</keyword>
<dbReference type="SUPFAM" id="SSF82114">
    <property type="entry name" value="Riboflavin kinase-like"/>
    <property type="match status" value="1"/>
</dbReference>
<evidence type="ECO:0000313" key="9">
    <source>
        <dbReference type="EMBL" id="KAL5107122.1"/>
    </source>
</evidence>
<keyword evidence="9" id="KW-0418">Kinase</keyword>
<dbReference type="EC" id="2.7.1.26" evidence="2"/>
<evidence type="ECO:0000256" key="6">
    <source>
        <dbReference type="ARBA" id="ARBA00022741"/>
    </source>
</evidence>
<dbReference type="InterPro" id="IPR023468">
    <property type="entry name" value="Riboflavin_kinase"/>
</dbReference>
<evidence type="ECO:0000256" key="3">
    <source>
        <dbReference type="ARBA" id="ARBA00022630"/>
    </source>
</evidence>
<dbReference type="InterPro" id="IPR023465">
    <property type="entry name" value="Riboflavin_kinase_dom_sf"/>
</dbReference>
<comment type="caution">
    <text evidence="9">The sequence shown here is derived from an EMBL/GenBank/DDBJ whole genome shotgun (WGS) entry which is preliminary data.</text>
</comment>
<evidence type="ECO:0000256" key="7">
    <source>
        <dbReference type="ARBA" id="ARBA00022840"/>
    </source>
</evidence>
<dbReference type="EMBL" id="JAKROA010000005">
    <property type="protein sequence ID" value="KAL5107122.1"/>
    <property type="molecule type" value="Genomic_DNA"/>
</dbReference>
<evidence type="ECO:0000256" key="2">
    <source>
        <dbReference type="ARBA" id="ARBA00012105"/>
    </source>
</evidence>
<keyword evidence="3" id="KW-0285">Flavoprotein</keyword>
<organism evidence="9 10">
    <name type="scientific">Taenia crassiceps</name>
    <dbReference type="NCBI Taxonomy" id="6207"/>
    <lineage>
        <taxon>Eukaryota</taxon>
        <taxon>Metazoa</taxon>
        <taxon>Spiralia</taxon>
        <taxon>Lophotrochozoa</taxon>
        <taxon>Platyhelminthes</taxon>
        <taxon>Cestoda</taxon>
        <taxon>Eucestoda</taxon>
        <taxon>Cyclophyllidea</taxon>
        <taxon>Taeniidae</taxon>
        <taxon>Taenia</taxon>
    </lineage>
</organism>
<proteinExistence type="predicted"/>
<reference evidence="9 10" key="1">
    <citation type="journal article" date="2022" name="Front. Cell. Infect. Microbiol.">
        <title>The Genomes of Two Strains of Taenia crassiceps the Animal Model for the Study of Human Cysticercosis.</title>
        <authorList>
            <person name="Bobes R.J."/>
            <person name="Estrada K."/>
            <person name="Rios-Valencia D.G."/>
            <person name="Calderon-Gallegos A."/>
            <person name="de la Torre P."/>
            <person name="Carrero J.C."/>
            <person name="Sanchez-Flores A."/>
            <person name="Laclette J.P."/>
        </authorList>
    </citation>
    <scope>NUCLEOTIDE SEQUENCE [LARGE SCALE GENOMIC DNA]</scope>
    <source>
        <strain evidence="9">WFUcys</strain>
    </source>
</reference>
<dbReference type="SMART" id="SM00904">
    <property type="entry name" value="Flavokinase"/>
    <property type="match status" value="1"/>
</dbReference>
<evidence type="ECO:0000256" key="4">
    <source>
        <dbReference type="ARBA" id="ARBA00022643"/>
    </source>
</evidence>
<dbReference type="Gene3D" id="2.40.30.30">
    <property type="entry name" value="Riboflavin kinase-like"/>
    <property type="match status" value="1"/>
</dbReference>
<evidence type="ECO:0000256" key="1">
    <source>
        <dbReference type="ARBA" id="ARBA00005201"/>
    </source>
</evidence>
<dbReference type="GO" id="GO:0016301">
    <property type="term" value="F:kinase activity"/>
    <property type="evidence" value="ECO:0007669"/>
    <property type="project" value="UniProtKB-KW"/>
</dbReference>